<keyword evidence="2" id="KW-0788">Thiol protease</keyword>
<evidence type="ECO:0000259" key="3">
    <source>
        <dbReference type="SMART" id="SM01174"/>
    </source>
</evidence>
<comment type="catalytic activity">
    <reaction evidence="2">
        <text>Thiol-dependent hydrolysis of ester, thioester, amide, peptide and isopeptide bonds formed by the C-terminal Gly of ubiquitin (a 76-residue protein attached to proteins as an intracellular targeting signal).</text>
        <dbReference type="EC" id="3.4.19.12"/>
    </reaction>
</comment>
<keyword evidence="2" id="KW-0645">Protease</keyword>
<dbReference type="EMBL" id="KB292163">
    <property type="protein sequence ID" value="ELU18027.1"/>
    <property type="molecule type" value="Genomic_DNA"/>
</dbReference>
<sequence>MSIFPSQFELDGTSGVILALYSTILSRGIAGVRSDMDDPMGKLMDDQWKCSQAMVNLLLTGRAACNVFNDVTETEDNVVMKGIQGRSEVGVLALAEHYKAGKVGTYLKTPRLPIWLIHSEKHFSVLFSLKKELLSDWKAERRFDLFYYDGLGRQQQEIRLTVAPTDDEMVPPLELCIRTKWCDAEIDWNGIDPIL</sequence>
<dbReference type="GO" id="GO:0004843">
    <property type="term" value="F:cysteine-type deubiquitinase activity"/>
    <property type="evidence" value="ECO:0007669"/>
    <property type="project" value="UniProtKB-UniRule"/>
</dbReference>
<dbReference type="OMA" id="HVIRHRT"/>
<protein>
    <recommendedName>
        <fullName evidence="2">Ubiquitin carboxyl-terminal hydrolase MINDY</fullName>
        <ecNumber evidence="2">3.4.19.12</ecNumber>
    </recommendedName>
</protein>
<dbReference type="GO" id="GO:1990380">
    <property type="term" value="F:K48-linked deubiquitinase activity"/>
    <property type="evidence" value="ECO:0007669"/>
    <property type="project" value="UniProtKB-UniRule"/>
</dbReference>
<dbReference type="GO" id="GO:0071108">
    <property type="term" value="P:protein K48-linked deubiquitination"/>
    <property type="evidence" value="ECO:0007669"/>
    <property type="project" value="InterPro"/>
</dbReference>
<dbReference type="GO" id="GO:0006508">
    <property type="term" value="P:proteolysis"/>
    <property type="evidence" value="ECO:0007669"/>
    <property type="project" value="UniProtKB-KW"/>
</dbReference>
<evidence type="ECO:0000313" key="4">
    <source>
        <dbReference type="EMBL" id="ELU18027.1"/>
    </source>
</evidence>
<dbReference type="PANTHER" id="PTHR12473">
    <property type="entry name" value="UBIQUITIN CARBOXYL-TERMINAL HYDROLASE MINDY-4-RELATED"/>
    <property type="match status" value="1"/>
</dbReference>
<dbReference type="EnsemblMetazoa" id="CapteT111097">
    <property type="protein sequence ID" value="CapteP111097"/>
    <property type="gene ID" value="CapteG111097"/>
</dbReference>
<dbReference type="OrthoDB" id="10263628at2759"/>
<feature type="domain" description="Deubiquitinating enzyme MINDY-3/4 conserved" evidence="3">
    <location>
        <begin position="1"/>
        <end position="190"/>
    </location>
</feature>
<dbReference type="EC" id="3.4.19.12" evidence="2"/>
<dbReference type="EMBL" id="AMQN01003885">
    <property type="status" value="NOT_ANNOTATED_CDS"/>
    <property type="molecule type" value="Genomic_DNA"/>
</dbReference>
<reference evidence="6" key="1">
    <citation type="submission" date="2012-12" db="EMBL/GenBank/DDBJ databases">
        <authorList>
            <person name="Hellsten U."/>
            <person name="Grimwood J."/>
            <person name="Chapman J.A."/>
            <person name="Shapiro H."/>
            <person name="Aerts A."/>
            <person name="Otillar R.P."/>
            <person name="Terry A.Y."/>
            <person name="Boore J.L."/>
            <person name="Simakov O."/>
            <person name="Marletaz F."/>
            <person name="Cho S.-J."/>
            <person name="Edsinger-Gonzales E."/>
            <person name="Havlak P."/>
            <person name="Kuo D.-H."/>
            <person name="Larsson T."/>
            <person name="Lv J."/>
            <person name="Arendt D."/>
            <person name="Savage R."/>
            <person name="Osoegawa K."/>
            <person name="de Jong P."/>
            <person name="Lindberg D.R."/>
            <person name="Seaver E.C."/>
            <person name="Weisblat D.A."/>
            <person name="Putnam N.H."/>
            <person name="Grigoriev I.V."/>
            <person name="Rokhsar D.S."/>
        </authorList>
    </citation>
    <scope>NUCLEOTIDE SEQUENCE</scope>
    <source>
        <strain evidence="6">I ESC-2004</strain>
    </source>
</reference>
<dbReference type="InterPro" id="IPR025257">
    <property type="entry name" value="MINDY-3/4_CD"/>
</dbReference>
<comment type="similarity">
    <text evidence="1 2">Belongs to the MINDY deubiquitinase family. FAM188 subfamily.</text>
</comment>
<dbReference type="Proteomes" id="UP000014760">
    <property type="component" value="Unassembled WGS sequence"/>
</dbReference>
<dbReference type="Pfam" id="PF13898">
    <property type="entry name" value="MINDY-3_4_CD"/>
    <property type="match status" value="1"/>
</dbReference>
<dbReference type="PANTHER" id="PTHR12473:SF8">
    <property type="entry name" value="UBIQUITIN CARBOXYL-TERMINAL HYDROLASE MINDY-4-RELATED"/>
    <property type="match status" value="1"/>
</dbReference>
<name>R7VHH4_CAPTE</name>
<keyword evidence="2" id="KW-0833">Ubl conjugation pathway</keyword>
<reference evidence="5" key="3">
    <citation type="submission" date="2015-06" db="UniProtKB">
        <authorList>
            <consortium name="EnsemblMetazoa"/>
        </authorList>
    </citation>
    <scope>IDENTIFICATION</scope>
</reference>
<evidence type="ECO:0000256" key="1">
    <source>
        <dbReference type="ARBA" id="ARBA00011074"/>
    </source>
</evidence>
<comment type="function">
    <text evidence="2">Hydrolase that can remove 'Lys-48'-linked conjugated ubiquitin from proteins.</text>
</comment>
<dbReference type="InterPro" id="IPR039785">
    <property type="entry name" value="MINY3/4"/>
</dbReference>
<evidence type="ECO:0000256" key="2">
    <source>
        <dbReference type="RuleBase" id="RU367088"/>
    </source>
</evidence>
<gene>
    <name evidence="4" type="ORF">CAPTEDRAFT_111097</name>
</gene>
<evidence type="ECO:0000313" key="5">
    <source>
        <dbReference type="EnsemblMetazoa" id="CapteP111097"/>
    </source>
</evidence>
<dbReference type="SMART" id="SM01174">
    <property type="entry name" value="DUF4205"/>
    <property type="match status" value="1"/>
</dbReference>
<dbReference type="AlphaFoldDB" id="R7VHH4"/>
<organism evidence="4">
    <name type="scientific">Capitella teleta</name>
    <name type="common">Polychaete worm</name>
    <dbReference type="NCBI Taxonomy" id="283909"/>
    <lineage>
        <taxon>Eukaryota</taxon>
        <taxon>Metazoa</taxon>
        <taxon>Spiralia</taxon>
        <taxon>Lophotrochozoa</taxon>
        <taxon>Annelida</taxon>
        <taxon>Polychaeta</taxon>
        <taxon>Sedentaria</taxon>
        <taxon>Scolecida</taxon>
        <taxon>Capitellidae</taxon>
        <taxon>Capitella</taxon>
    </lineage>
</organism>
<dbReference type="HOGENOM" id="CLU_097409_0_0_1"/>
<evidence type="ECO:0000313" key="6">
    <source>
        <dbReference type="Proteomes" id="UP000014760"/>
    </source>
</evidence>
<proteinExistence type="inferred from homology"/>
<keyword evidence="2" id="KW-0378">Hydrolase</keyword>
<reference evidence="4 6" key="2">
    <citation type="journal article" date="2013" name="Nature">
        <title>Insights into bilaterian evolution from three spiralian genomes.</title>
        <authorList>
            <person name="Simakov O."/>
            <person name="Marletaz F."/>
            <person name="Cho S.J."/>
            <person name="Edsinger-Gonzales E."/>
            <person name="Havlak P."/>
            <person name="Hellsten U."/>
            <person name="Kuo D.H."/>
            <person name="Larsson T."/>
            <person name="Lv J."/>
            <person name="Arendt D."/>
            <person name="Savage R."/>
            <person name="Osoegawa K."/>
            <person name="de Jong P."/>
            <person name="Grimwood J."/>
            <person name="Chapman J.A."/>
            <person name="Shapiro H."/>
            <person name="Aerts A."/>
            <person name="Otillar R.P."/>
            <person name="Terry A.Y."/>
            <person name="Boore J.L."/>
            <person name="Grigoriev I.V."/>
            <person name="Lindberg D.R."/>
            <person name="Seaver E.C."/>
            <person name="Weisblat D.A."/>
            <person name="Putnam N.H."/>
            <person name="Rokhsar D.S."/>
        </authorList>
    </citation>
    <scope>NUCLEOTIDE SEQUENCE</scope>
    <source>
        <strain evidence="4 6">I ESC-2004</strain>
    </source>
</reference>
<accession>R7VHH4</accession>
<keyword evidence="6" id="KW-1185">Reference proteome</keyword>